<reference evidence="14" key="1">
    <citation type="submission" date="2020-02" db="EMBL/GenBank/DDBJ databases">
        <authorList>
            <person name="Meier V. D."/>
        </authorList>
    </citation>
    <scope>NUCLEOTIDE SEQUENCE</scope>
    <source>
        <strain evidence="14">AVDCRST_MAG16</strain>
    </source>
</reference>
<dbReference type="GO" id="GO:0005886">
    <property type="term" value="C:plasma membrane"/>
    <property type="evidence" value="ECO:0007669"/>
    <property type="project" value="UniProtKB-SubCell"/>
</dbReference>
<dbReference type="InterPro" id="IPR002550">
    <property type="entry name" value="CNNM"/>
</dbReference>
<comment type="similarity">
    <text evidence="2">Belongs to the UPF0053 family.</text>
</comment>
<dbReference type="GO" id="GO:0050660">
    <property type="term" value="F:flavin adenine dinucleotide binding"/>
    <property type="evidence" value="ECO:0007669"/>
    <property type="project" value="InterPro"/>
</dbReference>
<gene>
    <name evidence="14" type="ORF">AVDCRST_MAG16-778</name>
</gene>
<feature type="domain" description="CBS" evidence="12">
    <location>
        <begin position="281"/>
        <end position="338"/>
    </location>
</feature>
<dbReference type="PANTHER" id="PTHR43099:SF5">
    <property type="entry name" value="HLYC_CORC FAMILY TRANSPORTER"/>
    <property type="match status" value="1"/>
</dbReference>
<feature type="transmembrane region" description="Helical" evidence="11">
    <location>
        <begin position="103"/>
        <end position="123"/>
    </location>
</feature>
<dbReference type="InterPro" id="IPR051676">
    <property type="entry name" value="UPF0053_domain"/>
</dbReference>
<dbReference type="EMBL" id="CADCUE010000059">
    <property type="protein sequence ID" value="CAA9320608.1"/>
    <property type="molecule type" value="Genomic_DNA"/>
</dbReference>
<dbReference type="InterPro" id="IPR000644">
    <property type="entry name" value="CBS_dom"/>
</dbReference>
<protein>
    <submittedName>
        <fullName evidence="14">Hemolysins and related proteins containing CBS domains</fullName>
    </submittedName>
</protein>
<dbReference type="InterPro" id="IPR044751">
    <property type="entry name" value="Ion_transp-like_CBS"/>
</dbReference>
<evidence type="ECO:0000256" key="11">
    <source>
        <dbReference type="SAM" id="Phobius"/>
    </source>
</evidence>
<dbReference type="CDD" id="cd04590">
    <property type="entry name" value="CBS_pair_CorC_HlyC_assoc"/>
    <property type="match status" value="1"/>
</dbReference>
<evidence type="ECO:0000256" key="5">
    <source>
        <dbReference type="ARBA" id="ARBA00022737"/>
    </source>
</evidence>
<evidence type="ECO:0000256" key="10">
    <source>
        <dbReference type="PROSITE-ProRule" id="PRU01193"/>
    </source>
</evidence>
<dbReference type="InterPro" id="IPR005170">
    <property type="entry name" value="Transptr-assoc_dom"/>
</dbReference>
<dbReference type="InterPro" id="IPR036318">
    <property type="entry name" value="FAD-bd_PCMH-like_sf"/>
</dbReference>
<keyword evidence="4 10" id="KW-0812">Transmembrane</keyword>
<dbReference type="Gene3D" id="3.10.580.10">
    <property type="entry name" value="CBS-domain"/>
    <property type="match status" value="1"/>
</dbReference>
<evidence type="ECO:0000256" key="2">
    <source>
        <dbReference type="ARBA" id="ARBA00006337"/>
    </source>
</evidence>
<dbReference type="InterPro" id="IPR016169">
    <property type="entry name" value="FAD-bd_PCMH_sub2"/>
</dbReference>
<evidence type="ECO:0000259" key="13">
    <source>
        <dbReference type="PROSITE" id="PS51846"/>
    </source>
</evidence>
<keyword evidence="3" id="KW-1003">Cell membrane</keyword>
<sequence>MNGPWLDIVLVFVFILIGGVFAATELALVSLREGQARALSARGRRGERVARLVEDPNRFLAAVQVGVTLAGFLSAAFGAARLAVPVSDLLEGLGLTVAASDTVALVLVTLVISYFSLVFSELAPKRLALQRPEGISMAFAPALDRIATLSRPVIWLLSKSTDLVVRMLGGDPMSQRETITEEELRDMVAAHESLTKDERKLIDDVFAAGERQLREVMLPRTEVAFLDAGMTLSRALKETSDQPHSRYPVAGTSQDDVIGFLHVRDLMVPASNARGLRVADVVREVKMLPASKRVLPAMSEMRREGHHMAIVVDEYGGTAGIVTLEDLIEEVIGDIRDEYDVDEGDPLEFRGGEVEADGLLHLDEVRTVTGVSLPEGPYETLAGFVMATLGHVPRQGEAVEVDGHRLEVSELDGRRISRVRVTPLESPELEESA</sequence>
<keyword evidence="5" id="KW-0677">Repeat</keyword>
<accession>A0A6J4L0E5</accession>
<dbReference type="SUPFAM" id="SSF56176">
    <property type="entry name" value="FAD-binding/transporter-associated domain-like"/>
    <property type="match status" value="1"/>
</dbReference>
<name>A0A6J4L0E5_9ACTN</name>
<dbReference type="PROSITE" id="PS51846">
    <property type="entry name" value="CNNM"/>
    <property type="match status" value="1"/>
</dbReference>
<dbReference type="Pfam" id="PF01595">
    <property type="entry name" value="CNNM"/>
    <property type="match status" value="1"/>
</dbReference>
<evidence type="ECO:0000256" key="8">
    <source>
        <dbReference type="ARBA" id="ARBA00023136"/>
    </source>
</evidence>
<feature type="transmembrane region" description="Helical" evidence="11">
    <location>
        <begin position="6"/>
        <end position="29"/>
    </location>
</feature>
<dbReference type="SMART" id="SM01091">
    <property type="entry name" value="CorC_HlyC"/>
    <property type="match status" value="1"/>
</dbReference>
<dbReference type="PANTHER" id="PTHR43099">
    <property type="entry name" value="UPF0053 PROTEIN YRKA"/>
    <property type="match status" value="1"/>
</dbReference>
<dbReference type="SMART" id="SM00116">
    <property type="entry name" value="CBS"/>
    <property type="match status" value="2"/>
</dbReference>
<proteinExistence type="inferred from homology"/>
<evidence type="ECO:0000256" key="9">
    <source>
        <dbReference type="PROSITE-ProRule" id="PRU00703"/>
    </source>
</evidence>
<evidence type="ECO:0000259" key="12">
    <source>
        <dbReference type="PROSITE" id="PS51371"/>
    </source>
</evidence>
<evidence type="ECO:0000256" key="3">
    <source>
        <dbReference type="ARBA" id="ARBA00022475"/>
    </source>
</evidence>
<keyword evidence="8 10" id="KW-0472">Membrane</keyword>
<feature type="domain" description="CNNM transmembrane" evidence="13">
    <location>
        <begin position="1"/>
        <end position="198"/>
    </location>
</feature>
<evidence type="ECO:0000256" key="4">
    <source>
        <dbReference type="ARBA" id="ARBA00022692"/>
    </source>
</evidence>
<dbReference type="FunFam" id="3.10.580.10:FF:000002">
    <property type="entry name" value="Magnesium/cobalt efflux protein CorC"/>
    <property type="match status" value="1"/>
</dbReference>
<dbReference type="Pfam" id="PF03471">
    <property type="entry name" value="CorC_HlyC"/>
    <property type="match status" value="1"/>
</dbReference>
<keyword evidence="7 9" id="KW-0129">CBS domain</keyword>
<evidence type="ECO:0000256" key="1">
    <source>
        <dbReference type="ARBA" id="ARBA00004651"/>
    </source>
</evidence>
<evidence type="ECO:0000256" key="6">
    <source>
        <dbReference type="ARBA" id="ARBA00022989"/>
    </source>
</evidence>
<feature type="transmembrane region" description="Helical" evidence="11">
    <location>
        <begin position="59"/>
        <end position="83"/>
    </location>
</feature>
<dbReference type="Pfam" id="PF00571">
    <property type="entry name" value="CBS"/>
    <property type="match status" value="2"/>
</dbReference>
<comment type="subcellular location">
    <subcellularLocation>
        <location evidence="1">Cell membrane</location>
        <topology evidence="1">Multi-pass membrane protein</topology>
    </subcellularLocation>
</comment>
<evidence type="ECO:0000313" key="14">
    <source>
        <dbReference type="EMBL" id="CAA9320608.1"/>
    </source>
</evidence>
<evidence type="ECO:0000256" key="7">
    <source>
        <dbReference type="ARBA" id="ARBA00023122"/>
    </source>
</evidence>
<dbReference type="InterPro" id="IPR046342">
    <property type="entry name" value="CBS_dom_sf"/>
</dbReference>
<dbReference type="PROSITE" id="PS51371">
    <property type="entry name" value="CBS"/>
    <property type="match status" value="2"/>
</dbReference>
<keyword evidence="6 10" id="KW-1133">Transmembrane helix</keyword>
<dbReference type="AlphaFoldDB" id="A0A6J4L0E5"/>
<organism evidence="14">
    <name type="scientific">uncultured Frankineae bacterium</name>
    <dbReference type="NCBI Taxonomy" id="437475"/>
    <lineage>
        <taxon>Bacteria</taxon>
        <taxon>Bacillati</taxon>
        <taxon>Actinomycetota</taxon>
        <taxon>Actinomycetes</taxon>
        <taxon>Frankiales</taxon>
        <taxon>environmental samples</taxon>
    </lineage>
</organism>
<dbReference type="SUPFAM" id="SSF54631">
    <property type="entry name" value="CBS-domain pair"/>
    <property type="match status" value="1"/>
</dbReference>
<dbReference type="Gene3D" id="3.30.465.10">
    <property type="match status" value="1"/>
</dbReference>
<feature type="domain" description="CBS" evidence="12">
    <location>
        <begin position="217"/>
        <end position="278"/>
    </location>
</feature>